<dbReference type="GO" id="GO:0006508">
    <property type="term" value="P:proteolysis"/>
    <property type="evidence" value="ECO:0007669"/>
    <property type="project" value="InterPro"/>
</dbReference>
<dbReference type="PROSITE" id="PS50990">
    <property type="entry name" value="PEPTIDASE_C39"/>
    <property type="match status" value="1"/>
</dbReference>
<accession>A0A553BX58</accession>
<dbReference type="Gene3D" id="3.90.70.10">
    <property type="entry name" value="Cysteine proteinases"/>
    <property type="match status" value="1"/>
</dbReference>
<reference evidence="4 5" key="1">
    <citation type="submission" date="2019-07" db="EMBL/GenBank/DDBJ databases">
        <title>Novel species of Flavobacterium.</title>
        <authorList>
            <person name="Liu Q."/>
            <person name="Xin Y.-H."/>
        </authorList>
    </citation>
    <scope>NUCLEOTIDE SEQUENCE [LARGE SCALE GENOMIC DNA]</scope>
    <source>
        <strain evidence="2 4">GSP39</strain>
        <strain evidence="3 5">GSR22</strain>
    </source>
</reference>
<dbReference type="RefSeq" id="WP_143385942.1">
    <property type="nucleotide sequence ID" value="NZ_VJZL01000002.1"/>
</dbReference>
<dbReference type="EMBL" id="VJZL01000002">
    <property type="protein sequence ID" value="TRX12808.1"/>
    <property type="molecule type" value="Genomic_DNA"/>
</dbReference>
<protein>
    <recommendedName>
        <fullName evidence="1">Peptidase C39 domain-containing protein</fullName>
    </recommendedName>
</protein>
<evidence type="ECO:0000313" key="5">
    <source>
        <dbReference type="Proteomes" id="UP000318669"/>
    </source>
</evidence>
<gene>
    <name evidence="3" type="ORF">FNW11_01960</name>
    <name evidence="2" type="ORF">FNW12_02820</name>
</gene>
<dbReference type="Proteomes" id="UP000318528">
    <property type="component" value="Unassembled WGS sequence"/>
</dbReference>
<feature type="domain" description="Peptidase C39" evidence="1">
    <location>
        <begin position="524"/>
        <end position="648"/>
    </location>
</feature>
<dbReference type="GO" id="GO:0016020">
    <property type="term" value="C:membrane"/>
    <property type="evidence" value="ECO:0007669"/>
    <property type="project" value="InterPro"/>
</dbReference>
<proteinExistence type="predicted"/>
<evidence type="ECO:0000313" key="4">
    <source>
        <dbReference type="Proteomes" id="UP000318528"/>
    </source>
</evidence>
<dbReference type="Proteomes" id="UP000318669">
    <property type="component" value="Unassembled WGS sequence"/>
</dbReference>
<dbReference type="EMBL" id="VJZN01000003">
    <property type="protein sequence ID" value="TRX09378.1"/>
    <property type="molecule type" value="Genomic_DNA"/>
</dbReference>
<sequence length="652" mass="76793">MPKIIQTFWLPKDNENPLLNTGGFVCPEIHYMSWAFSCLQLKKFYSDVELHTNQAGKEILIDLLGLPYTKVHLSLETEFMQNLLPDMWAYAKIHSYSLQKDPFLHVDGDVFIWKAFETELMQSPLIAQNLEDNLTIYHHSLDAIKKHANYIPDWINLDSEHPKAYNAGIIGGTAISFFKEYIDLAFEFYKKNKSILENIKNIDTNINTIPEQLLFYVLSKSKNIKINCFSTKNVNTASDFEEFVDFSSIPQEKQYFHLLGGFKRNKTMNDFVSFILKQEYPDYWKKIISLYEKKGVLSKNTKRYLEFQENAHKIITPQIVESKNIHLETKHLCKIFGLEFENELQSGFSNKIIKENYELNIKRINFNKKEFQNLSIKQNPFPIYKKETNLLNHKDFGDYYVFVSPYHEVIFSKYDWKEILKDNSLNSQSNINPYKRQLILYLDVNLFSSNELTINDFLFDFIEKLKADRLKLKDILKIYSNKDKSSENILFLIKTWYSYGFIYFSKSKNDFIPQEPSKIYTEHQNNLKTQIHSCLKSILTHYKIENYNQKLISQFNNSKKAISLHEIIKVLESLDFETKGVRGNLDSLNGIPLPAIALVKLRDYLPLYVIITKVTDTHVTIYNTEIKEEEEYQKNYFSTIWEGILILMIPKN</sequence>
<keyword evidence="4" id="KW-1185">Reference proteome</keyword>
<dbReference type="Pfam" id="PF03412">
    <property type="entry name" value="Peptidase_C39"/>
    <property type="match status" value="1"/>
</dbReference>
<comment type="caution">
    <text evidence="3">The sequence shown here is derived from an EMBL/GenBank/DDBJ whole genome shotgun (WGS) entry which is preliminary data.</text>
</comment>
<dbReference type="GO" id="GO:0008233">
    <property type="term" value="F:peptidase activity"/>
    <property type="evidence" value="ECO:0007669"/>
    <property type="project" value="InterPro"/>
</dbReference>
<dbReference type="Pfam" id="PF20508">
    <property type="entry name" value="DUF6734"/>
    <property type="match status" value="1"/>
</dbReference>
<dbReference type="OrthoDB" id="771064at2"/>
<evidence type="ECO:0000259" key="1">
    <source>
        <dbReference type="PROSITE" id="PS50990"/>
    </source>
</evidence>
<organism evidence="3 5">
    <name type="scientific">Flavobacterium gawalongense</name>
    <dbReference type="NCBI Taxonomy" id="2594432"/>
    <lineage>
        <taxon>Bacteria</taxon>
        <taxon>Pseudomonadati</taxon>
        <taxon>Bacteroidota</taxon>
        <taxon>Flavobacteriia</taxon>
        <taxon>Flavobacteriales</taxon>
        <taxon>Flavobacteriaceae</taxon>
        <taxon>Flavobacterium</taxon>
    </lineage>
</organism>
<evidence type="ECO:0000313" key="3">
    <source>
        <dbReference type="EMBL" id="TRX12808.1"/>
    </source>
</evidence>
<dbReference type="GO" id="GO:0005524">
    <property type="term" value="F:ATP binding"/>
    <property type="evidence" value="ECO:0007669"/>
    <property type="project" value="InterPro"/>
</dbReference>
<evidence type="ECO:0000313" key="2">
    <source>
        <dbReference type="EMBL" id="TRX09378.1"/>
    </source>
</evidence>
<dbReference type="AlphaFoldDB" id="A0A553BX58"/>
<name>A0A553BX58_9FLAO</name>
<dbReference type="InterPro" id="IPR046621">
    <property type="entry name" value="DUF6734"/>
</dbReference>
<dbReference type="InterPro" id="IPR005074">
    <property type="entry name" value="Peptidase_C39"/>
</dbReference>